<gene>
    <name evidence="2" type="ORF">COA71_13090</name>
</gene>
<protein>
    <submittedName>
        <fullName evidence="2">MarR family transcriptional regulator</fullName>
    </submittedName>
</protein>
<dbReference type="Gene3D" id="1.10.10.10">
    <property type="entry name" value="Winged helix-like DNA-binding domain superfamily/Winged helix DNA-binding domain"/>
    <property type="match status" value="1"/>
</dbReference>
<dbReference type="InterPro" id="IPR036388">
    <property type="entry name" value="WH-like_DNA-bd_sf"/>
</dbReference>
<organism evidence="2 3">
    <name type="scientific">SAR86 cluster bacterium</name>
    <dbReference type="NCBI Taxonomy" id="2030880"/>
    <lineage>
        <taxon>Bacteria</taxon>
        <taxon>Pseudomonadati</taxon>
        <taxon>Pseudomonadota</taxon>
        <taxon>Gammaproteobacteria</taxon>
        <taxon>SAR86 cluster</taxon>
    </lineage>
</organism>
<dbReference type="SUPFAM" id="SSF46785">
    <property type="entry name" value="Winged helix' DNA-binding domain"/>
    <property type="match status" value="1"/>
</dbReference>
<name>A0A2A5C8W2_9GAMM</name>
<dbReference type="AlphaFoldDB" id="A0A2A5C8W2"/>
<reference evidence="3" key="1">
    <citation type="submission" date="2017-08" db="EMBL/GenBank/DDBJ databases">
        <title>A dynamic microbial community with high functional redundancy inhabits the cold, oxic subseafloor aquifer.</title>
        <authorList>
            <person name="Tully B.J."/>
            <person name="Wheat C.G."/>
            <person name="Glazer B.T."/>
            <person name="Huber J.A."/>
        </authorList>
    </citation>
    <scope>NUCLEOTIDE SEQUENCE [LARGE SCALE GENOMIC DNA]</scope>
</reference>
<dbReference type="EMBL" id="NVWI01000012">
    <property type="protein sequence ID" value="PCJ39816.1"/>
    <property type="molecule type" value="Genomic_DNA"/>
</dbReference>
<accession>A0A2A5C8W2</accession>
<dbReference type="Proteomes" id="UP000228987">
    <property type="component" value="Unassembled WGS sequence"/>
</dbReference>
<dbReference type="InterPro" id="IPR036390">
    <property type="entry name" value="WH_DNA-bd_sf"/>
</dbReference>
<dbReference type="SMART" id="SM00347">
    <property type="entry name" value="HTH_MARR"/>
    <property type="match status" value="1"/>
</dbReference>
<proteinExistence type="predicted"/>
<dbReference type="GO" id="GO:0003700">
    <property type="term" value="F:DNA-binding transcription factor activity"/>
    <property type="evidence" value="ECO:0007669"/>
    <property type="project" value="InterPro"/>
</dbReference>
<sequence>MTNKPKQNLKLAPVNPLEPYLGYHLRRVSAASMASFALSLVDLDIRPSDATVILFVQATPGVRQSLIGKHLGIRSANMAPLIAVLEEKGLCQKIPLDGRSSGIELTKSGIKCAAKIKIKISENEERCFAQIDDDVREQLLKTLSSLNIDWVKPQ</sequence>
<evidence type="ECO:0000313" key="2">
    <source>
        <dbReference type="EMBL" id="PCJ39816.1"/>
    </source>
</evidence>
<comment type="caution">
    <text evidence="2">The sequence shown here is derived from an EMBL/GenBank/DDBJ whole genome shotgun (WGS) entry which is preliminary data.</text>
</comment>
<evidence type="ECO:0000313" key="3">
    <source>
        <dbReference type="Proteomes" id="UP000228987"/>
    </source>
</evidence>
<evidence type="ECO:0000259" key="1">
    <source>
        <dbReference type="SMART" id="SM00347"/>
    </source>
</evidence>
<dbReference type="InterPro" id="IPR000835">
    <property type="entry name" value="HTH_MarR-typ"/>
</dbReference>
<feature type="domain" description="HTH marR-type" evidence="1">
    <location>
        <begin position="38"/>
        <end position="136"/>
    </location>
</feature>